<dbReference type="InterPro" id="IPR033753">
    <property type="entry name" value="GCV_H/Fam206"/>
</dbReference>
<evidence type="ECO:0000256" key="2">
    <source>
        <dbReference type="SAM" id="Phobius"/>
    </source>
</evidence>
<accession>A0A497XQ34</accession>
<sequence>MLRRDFIKAVLAFPLLYSRLAMGEDVKVLGCTLKADRLYRIEPYRMLFQWVKDEGAGVYSVGMVSILAALSYPLYSIRVKPVGTNLEFDDNLATVEAGKRIATFPTPLSGEVVAVNEEVIKNPELVNRKPYTYWIAKIKATKPEELRNLQRVEEVYEEIKGVIIKEDIDCSKVEE</sequence>
<keyword evidence="2" id="KW-1133">Transmembrane helix</keyword>
<dbReference type="InterPro" id="IPR002930">
    <property type="entry name" value="GCV_H"/>
</dbReference>
<comment type="caution">
    <text evidence="4">The sequence shown here is derived from an EMBL/GenBank/DDBJ whole genome shotgun (WGS) entry which is preliminary data.</text>
</comment>
<dbReference type="AlphaFoldDB" id="A0A497XQ34"/>
<protein>
    <submittedName>
        <fullName evidence="4">Glycine cleavage system H protein</fullName>
    </submittedName>
</protein>
<keyword evidence="5" id="KW-1185">Reference proteome</keyword>
<reference evidence="4 5" key="1">
    <citation type="submission" date="2018-10" db="EMBL/GenBank/DDBJ databases">
        <title>Genomic Encyclopedia of Archaeal and Bacterial Type Strains, Phase II (KMG-II): from individual species to whole genera.</title>
        <authorList>
            <person name="Goeker M."/>
        </authorList>
    </citation>
    <scope>NUCLEOTIDE SEQUENCE [LARGE SCALE GENOMIC DNA]</scope>
    <source>
        <strain evidence="4 5">DSM 16510</strain>
    </source>
</reference>
<keyword evidence="2" id="KW-0812">Transmembrane</keyword>
<dbReference type="GO" id="GO:0019464">
    <property type="term" value="P:glycine decarboxylation via glycine cleavage system"/>
    <property type="evidence" value="ECO:0007669"/>
    <property type="project" value="InterPro"/>
</dbReference>
<dbReference type="GO" id="GO:0005960">
    <property type="term" value="C:glycine cleavage complex"/>
    <property type="evidence" value="ECO:0007669"/>
    <property type="project" value="InterPro"/>
</dbReference>
<dbReference type="EMBL" id="RCCJ01000001">
    <property type="protein sequence ID" value="RLJ71106.1"/>
    <property type="molecule type" value="Genomic_DNA"/>
</dbReference>
<feature type="transmembrane region" description="Helical" evidence="2">
    <location>
        <begin position="56"/>
        <end position="75"/>
    </location>
</feature>
<dbReference type="GO" id="GO:0009249">
    <property type="term" value="P:protein lipoylation"/>
    <property type="evidence" value="ECO:0007669"/>
    <property type="project" value="TreeGrafter"/>
</dbReference>
<organism evidence="4 5">
    <name type="scientific">Hydrogenivirga caldilitoris</name>
    <dbReference type="NCBI Taxonomy" id="246264"/>
    <lineage>
        <taxon>Bacteria</taxon>
        <taxon>Pseudomonadati</taxon>
        <taxon>Aquificota</taxon>
        <taxon>Aquificia</taxon>
        <taxon>Aquificales</taxon>
        <taxon>Aquificaceae</taxon>
        <taxon>Hydrogenivirga</taxon>
    </lineage>
</organism>
<dbReference type="CDD" id="cd06848">
    <property type="entry name" value="GCS_H"/>
    <property type="match status" value="1"/>
</dbReference>
<feature type="domain" description="Lipoyl-binding" evidence="3">
    <location>
        <begin position="58"/>
        <end position="139"/>
    </location>
</feature>
<dbReference type="SUPFAM" id="SSF51230">
    <property type="entry name" value="Single hybrid motif"/>
    <property type="match status" value="1"/>
</dbReference>
<dbReference type="PANTHER" id="PTHR11715:SF3">
    <property type="entry name" value="GLYCINE CLEAVAGE SYSTEM H PROTEIN-RELATED"/>
    <property type="match status" value="1"/>
</dbReference>
<dbReference type="InterPro" id="IPR000089">
    <property type="entry name" value="Biotin_lipoyl"/>
</dbReference>
<evidence type="ECO:0000259" key="3">
    <source>
        <dbReference type="PROSITE" id="PS50968"/>
    </source>
</evidence>
<keyword evidence="1" id="KW-0450">Lipoyl</keyword>
<evidence type="ECO:0000256" key="1">
    <source>
        <dbReference type="ARBA" id="ARBA00022823"/>
    </source>
</evidence>
<gene>
    <name evidence="4" type="ORF">BCF55_1399</name>
</gene>
<dbReference type="Pfam" id="PF01597">
    <property type="entry name" value="GCV_H"/>
    <property type="match status" value="1"/>
</dbReference>
<dbReference type="OrthoDB" id="14320at2"/>
<dbReference type="InterPro" id="IPR011053">
    <property type="entry name" value="Single_hybrid_motif"/>
</dbReference>
<dbReference type="Gene3D" id="2.40.50.100">
    <property type="match status" value="1"/>
</dbReference>
<keyword evidence="2" id="KW-0472">Membrane</keyword>
<proteinExistence type="predicted"/>
<dbReference type="GO" id="GO:0005829">
    <property type="term" value="C:cytosol"/>
    <property type="evidence" value="ECO:0007669"/>
    <property type="project" value="TreeGrafter"/>
</dbReference>
<dbReference type="PROSITE" id="PS50968">
    <property type="entry name" value="BIOTINYL_LIPOYL"/>
    <property type="match status" value="1"/>
</dbReference>
<dbReference type="RefSeq" id="WP_121011952.1">
    <property type="nucleotide sequence ID" value="NZ_RCCJ01000001.1"/>
</dbReference>
<dbReference type="PANTHER" id="PTHR11715">
    <property type="entry name" value="GLYCINE CLEAVAGE SYSTEM H PROTEIN"/>
    <property type="match status" value="1"/>
</dbReference>
<name>A0A497XQ34_9AQUI</name>
<evidence type="ECO:0000313" key="5">
    <source>
        <dbReference type="Proteomes" id="UP000267841"/>
    </source>
</evidence>
<evidence type="ECO:0000313" key="4">
    <source>
        <dbReference type="EMBL" id="RLJ71106.1"/>
    </source>
</evidence>
<dbReference type="Proteomes" id="UP000267841">
    <property type="component" value="Unassembled WGS sequence"/>
</dbReference>